<keyword evidence="4" id="KW-1185">Reference proteome</keyword>
<keyword evidence="2" id="KW-0732">Signal</keyword>
<proteinExistence type="predicted"/>
<sequence>MKTTSFFNVAAAVVLLRLANVDASTSAAAPRITASAREFFIFDTTPTGSLEASIVAYNRENATYHVACPTANAACQKEGYWPATVTHIEGSSWIGTNTATAGIEKQWRCRLGRSGGEQEIPDQYGRCFVTTVDAAGSRTVDPGMPVKTCFLEAHSVVVAITAGLEKVEAVHPIITEYEYDPSAVLSRWAARKTTAACATLTSLAPYIGSVSWRPTTWASRTASLTKETGSVMGMETKSGTESVTVTEAGAASDSTSASASASTPAPASGSGRPLRDFSLILGAVALGLIAIM</sequence>
<evidence type="ECO:0000313" key="4">
    <source>
        <dbReference type="Proteomes" id="UP000310108"/>
    </source>
</evidence>
<feature type="region of interest" description="Disordered" evidence="1">
    <location>
        <begin position="247"/>
        <end position="271"/>
    </location>
</feature>
<evidence type="ECO:0000256" key="2">
    <source>
        <dbReference type="SAM" id="SignalP"/>
    </source>
</evidence>
<evidence type="ECO:0008006" key="5">
    <source>
        <dbReference type="Google" id="ProtNLM"/>
    </source>
</evidence>
<evidence type="ECO:0000256" key="1">
    <source>
        <dbReference type="SAM" id="MobiDB-lite"/>
    </source>
</evidence>
<dbReference type="Proteomes" id="UP000310108">
    <property type="component" value="Unassembled WGS sequence"/>
</dbReference>
<feature type="compositionally biased region" description="Low complexity" evidence="1">
    <location>
        <begin position="248"/>
        <end position="270"/>
    </location>
</feature>
<accession>A0A4U6XQ52</accession>
<evidence type="ECO:0000313" key="3">
    <source>
        <dbReference type="EMBL" id="TKW57898.1"/>
    </source>
</evidence>
<comment type="caution">
    <text evidence="3">The sequence shown here is derived from an EMBL/GenBank/DDBJ whole genome shotgun (WGS) entry which is preliminary data.</text>
</comment>
<protein>
    <recommendedName>
        <fullName evidence="5">Secreted protein</fullName>
    </recommendedName>
</protein>
<feature type="chain" id="PRO_5020740948" description="Secreted protein" evidence="2">
    <location>
        <begin position="24"/>
        <end position="292"/>
    </location>
</feature>
<dbReference type="EMBL" id="PJEX01000033">
    <property type="protein sequence ID" value="TKW57898.1"/>
    <property type="molecule type" value="Genomic_DNA"/>
</dbReference>
<dbReference type="OrthoDB" id="4847306at2759"/>
<reference evidence="3 4" key="1">
    <citation type="journal article" date="2019" name="PLoS ONE">
        <title>Comparative genome analysis indicates high evolutionary potential of pathogenicity genes in Colletotrichum tanaceti.</title>
        <authorList>
            <person name="Lelwala R.V."/>
            <person name="Korhonen P.K."/>
            <person name="Young N.D."/>
            <person name="Scott J.B."/>
            <person name="Ades P.A."/>
            <person name="Gasser R.B."/>
            <person name="Taylor P.W.J."/>
        </authorList>
    </citation>
    <scope>NUCLEOTIDE SEQUENCE [LARGE SCALE GENOMIC DNA]</scope>
    <source>
        <strain evidence="3">BRIP57314</strain>
    </source>
</reference>
<dbReference type="AlphaFoldDB" id="A0A4U6XQ52"/>
<gene>
    <name evidence="3" type="ORF">CTA1_8373</name>
</gene>
<feature type="signal peptide" evidence="2">
    <location>
        <begin position="1"/>
        <end position="23"/>
    </location>
</feature>
<name>A0A4U6XQ52_9PEZI</name>
<organism evidence="3 4">
    <name type="scientific">Colletotrichum tanaceti</name>
    <dbReference type="NCBI Taxonomy" id="1306861"/>
    <lineage>
        <taxon>Eukaryota</taxon>
        <taxon>Fungi</taxon>
        <taxon>Dikarya</taxon>
        <taxon>Ascomycota</taxon>
        <taxon>Pezizomycotina</taxon>
        <taxon>Sordariomycetes</taxon>
        <taxon>Hypocreomycetidae</taxon>
        <taxon>Glomerellales</taxon>
        <taxon>Glomerellaceae</taxon>
        <taxon>Colletotrichum</taxon>
        <taxon>Colletotrichum destructivum species complex</taxon>
    </lineage>
</organism>